<evidence type="ECO:0000313" key="2">
    <source>
        <dbReference type="Proteomes" id="UP001157006"/>
    </source>
</evidence>
<name>A0AAV1AI11_VICFA</name>
<dbReference type="EMBL" id="OX451739">
    <property type="protein sequence ID" value="CAI8609911.1"/>
    <property type="molecule type" value="Genomic_DNA"/>
</dbReference>
<protein>
    <submittedName>
        <fullName evidence="1">Uncharacterized protein</fullName>
    </submittedName>
</protein>
<proteinExistence type="predicted"/>
<evidence type="ECO:0000313" key="1">
    <source>
        <dbReference type="EMBL" id="CAI8609911.1"/>
    </source>
</evidence>
<sequence length="124" mass="14005">MLEDEIDPGEAPDKRKKTRYHYYQNCYPSNSIPLRLNRTPSSSLVPRIKRSSHTFPPITHRPHHLHFSLFSATSNIRLPSSPIVNNTSPHCQTASSLRTEQLPFTVPLSPQAAISVTLPSPFFT</sequence>
<dbReference type="Proteomes" id="UP001157006">
    <property type="component" value="Chromosome 4"/>
</dbReference>
<gene>
    <name evidence="1" type="ORF">VFH_IV156360</name>
</gene>
<accession>A0AAV1AI11</accession>
<reference evidence="1 2" key="1">
    <citation type="submission" date="2023-01" db="EMBL/GenBank/DDBJ databases">
        <authorList>
            <person name="Kreplak J."/>
        </authorList>
    </citation>
    <scope>NUCLEOTIDE SEQUENCE [LARGE SCALE GENOMIC DNA]</scope>
</reference>
<keyword evidence="2" id="KW-1185">Reference proteome</keyword>
<dbReference type="AlphaFoldDB" id="A0AAV1AI11"/>
<organism evidence="1 2">
    <name type="scientific">Vicia faba</name>
    <name type="common">Broad bean</name>
    <name type="synonym">Faba vulgaris</name>
    <dbReference type="NCBI Taxonomy" id="3906"/>
    <lineage>
        <taxon>Eukaryota</taxon>
        <taxon>Viridiplantae</taxon>
        <taxon>Streptophyta</taxon>
        <taxon>Embryophyta</taxon>
        <taxon>Tracheophyta</taxon>
        <taxon>Spermatophyta</taxon>
        <taxon>Magnoliopsida</taxon>
        <taxon>eudicotyledons</taxon>
        <taxon>Gunneridae</taxon>
        <taxon>Pentapetalae</taxon>
        <taxon>rosids</taxon>
        <taxon>fabids</taxon>
        <taxon>Fabales</taxon>
        <taxon>Fabaceae</taxon>
        <taxon>Papilionoideae</taxon>
        <taxon>50 kb inversion clade</taxon>
        <taxon>NPAAA clade</taxon>
        <taxon>Hologalegina</taxon>
        <taxon>IRL clade</taxon>
        <taxon>Fabeae</taxon>
        <taxon>Vicia</taxon>
    </lineage>
</organism>